<dbReference type="AlphaFoldDB" id="A0A1X7RCU9"/>
<dbReference type="PANTHER" id="PTHR11937">
    <property type="entry name" value="ACTIN"/>
    <property type="match status" value="1"/>
</dbReference>
<name>A0A1X7RCU9_ZYMT9</name>
<reference evidence="3 4" key="1">
    <citation type="submission" date="2016-06" db="EMBL/GenBank/DDBJ databases">
        <authorList>
            <person name="Kjaerup R.B."/>
            <person name="Dalgaard T.S."/>
            <person name="Juul-Madsen H.R."/>
        </authorList>
    </citation>
    <scope>NUCLEOTIDE SEQUENCE [LARGE SCALE GENOMIC DNA]</scope>
</reference>
<feature type="region of interest" description="Disordered" evidence="2">
    <location>
        <begin position="411"/>
        <end position="437"/>
    </location>
</feature>
<dbReference type="Gene3D" id="3.30.420.40">
    <property type="match status" value="2"/>
</dbReference>
<dbReference type="InterPro" id="IPR043129">
    <property type="entry name" value="ATPase_NBD"/>
</dbReference>
<feature type="region of interest" description="Disordered" evidence="2">
    <location>
        <begin position="1"/>
        <end position="46"/>
    </location>
</feature>
<evidence type="ECO:0000256" key="1">
    <source>
        <dbReference type="RuleBase" id="RU000487"/>
    </source>
</evidence>
<protein>
    <recommendedName>
        <fullName evidence="5">Actin-like ATPase domain-containing protein</fullName>
    </recommendedName>
</protein>
<comment type="similarity">
    <text evidence="1">Belongs to the actin family.</text>
</comment>
<dbReference type="Gene3D" id="3.90.640.10">
    <property type="entry name" value="Actin, Chain A, domain 4"/>
    <property type="match status" value="1"/>
</dbReference>
<dbReference type="EMBL" id="LT853692">
    <property type="protein sequence ID" value="SMQ45249.1"/>
    <property type="molecule type" value="Genomic_DNA"/>
</dbReference>
<evidence type="ECO:0000313" key="4">
    <source>
        <dbReference type="Proteomes" id="UP000215127"/>
    </source>
</evidence>
<dbReference type="Pfam" id="PF00022">
    <property type="entry name" value="Actin"/>
    <property type="match status" value="1"/>
</dbReference>
<dbReference type="STRING" id="1276538.A0A1X7RCU9"/>
<organism evidence="3 4">
    <name type="scientific">Zymoseptoria tritici (strain ST99CH_3D7)</name>
    <dbReference type="NCBI Taxonomy" id="1276538"/>
    <lineage>
        <taxon>Eukaryota</taxon>
        <taxon>Fungi</taxon>
        <taxon>Dikarya</taxon>
        <taxon>Ascomycota</taxon>
        <taxon>Pezizomycotina</taxon>
        <taxon>Dothideomycetes</taxon>
        <taxon>Dothideomycetidae</taxon>
        <taxon>Mycosphaerellales</taxon>
        <taxon>Mycosphaerellaceae</taxon>
        <taxon>Zymoseptoria</taxon>
    </lineage>
</organism>
<sequence length="511" mass="56588">MATSTTPARLPLRRGPSGTLREATASPRSPHTPLLGRSTSSQFGSPGTFRVEQEDVVVYELGATHFSAGFAGESRPRCVLQFSHDTARRAGDYRQYDPQYAKLSRRWRVGGEWGIDHELYKIDLTELDLGLVEDKLERALRTAHIDYLQLDTKSRKAVLTVPSLLPNPLLELALRVLFAHYTQPPTIVVLTHHIMCCVSAGVRNALVLDVGWEETVVTAVGEYKEVSQSRSVRAGKMITRETGNLIEEGVRMRGEEDDTMKVTFEDAEDITQRMAWCQPRERPESTEQASVVQLPVPGSVPSATFPMPFDRLAEPVEKSLFQSAEQDDHNLPVHLLAYRVLLGLPADLRALCMARVIITGGPSNVPGLKRRILQELSHLVSTRAWDPVENYGSATAHHEKAMKEISDNIASRRNRPSPEMPTFSPIKMPLQESVPHGDRVHDDLRDPITLAAEQEAARGKTTPITGVLRGVETLGPWAGASLVAAMRIKGVHEVEREDFAKHGLKDLGNAL</sequence>
<evidence type="ECO:0000256" key="2">
    <source>
        <dbReference type="SAM" id="MobiDB-lite"/>
    </source>
</evidence>
<keyword evidence="4" id="KW-1185">Reference proteome</keyword>
<gene>
    <name evidence="3" type="ORF">ZT3D7_G393</name>
</gene>
<evidence type="ECO:0000313" key="3">
    <source>
        <dbReference type="EMBL" id="SMQ45249.1"/>
    </source>
</evidence>
<accession>A0A1X7RCU9</accession>
<dbReference type="SMART" id="SM00268">
    <property type="entry name" value="ACTIN"/>
    <property type="match status" value="1"/>
</dbReference>
<dbReference type="SUPFAM" id="SSF53067">
    <property type="entry name" value="Actin-like ATPase domain"/>
    <property type="match status" value="2"/>
</dbReference>
<evidence type="ECO:0008006" key="5">
    <source>
        <dbReference type="Google" id="ProtNLM"/>
    </source>
</evidence>
<dbReference type="Proteomes" id="UP000215127">
    <property type="component" value="Chromosome 1"/>
</dbReference>
<dbReference type="InterPro" id="IPR004000">
    <property type="entry name" value="Actin"/>
</dbReference>
<proteinExistence type="inferred from homology"/>